<evidence type="ECO:0000313" key="1">
    <source>
        <dbReference type="EMBL" id="CAF4400198.1"/>
    </source>
</evidence>
<protein>
    <recommendedName>
        <fullName evidence="3">Transposase</fullName>
    </recommendedName>
</protein>
<name>A0A820P757_9BILA</name>
<organism evidence="1 2">
    <name type="scientific">Rotaria socialis</name>
    <dbReference type="NCBI Taxonomy" id="392032"/>
    <lineage>
        <taxon>Eukaryota</taxon>
        <taxon>Metazoa</taxon>
        <taxon>Spiralia</taxon>
        <taxon>Gnathifera</taxon>
        <taxon>Rotifera</taxon>
        <taxon>Eurotatoria</taxon>
        <taxon>Bdelloidea</taxon>
        <taxon>Philodinida</taxon>
        <taxon>Philodinidae</taxon>
        <taxon>Rotaria</taxon>
    </lineage>
</organism>
<dbReference type="AlphaFoldDB" id="A0A820P757"/>
<sequence length="271" mass="31945">MHCNLHYFVKSTTWVNDRVFMITDNENKMKSAFKDNVERIGCSAHYINKVLEHSFMKESIHSPTLHLVIPYKQFLINLSNDTDDKQLIFPVKKYIGEELENYWVVEDVHYVATMLHPNLKSFNYTPQQKYHAETLLKLEFEKHQQLEQRISLSNNNNNTSSSTSSNRSDQIFNFTLKILVLFEIENRNQFQIQNRTSKFAIAIAMKKRIQNLIVKTNSKSNCKNKFKIIDSGNTITNRRTRLDANKVNQLLFIRRKLLTLREIFPPTIEQA</sequence>
<keyword evidence="2" id="KW-1185">Reference proteome</keyword>
<gene>
    <name evidence="1" type="ORF">UJA718_LOCUS19058</name>
</gene>
<evidence type="ECO:0008006" key="3">
    <source>
        <dbReference type="Google" id="ProtNLM"/>
    </source>
</evidence>
<dbReference type="SUPFAM" id="SSF53098">
    <property type="entry name" value="Ribonuclease H-like"/>
    <property type="match status" value="1"/>
</dbReference>
<evidence type="ECO:0000313" key="2">
    <source>
        <dbReference type="Proteomes" id="UP000663873"/>
    </source>
</evidence>
<dbReference type="InterPro" id="IPR012337">
    <property type="entry name" value="RNaseH-like_sf"/>
</dbReference>
<accession>A0A820P757</accession>
<comment type="caution">
    <text evidence="1">The sequence shown here is derived from an EMBL/GenBank/DDBJ whole genome shotgun (WGS) entry which is preliminary data.</text>
</comment>
<dbReference type="Proteomes" id="UP000663873">
    <property type="component" value="Unassembled WGS sequence"/>
</dbReference>
<reference evidence="1" key="1">
    <citation type="submission" date="2021-02" db="EMBL/GenBank/DDBJ databases">
        <authorList>
            <person name="Nowell W R."/>
        </authorList>
    </citation>
    <scope>NUCLEOTIDE SEQUENCE</scope>
</reference>
<proteinExistence type="predicted"/>
<dbReference type="EMBL" id="CAJOBP010003331">
    <property type="protein sequence ID" value="CAF4400198.1"/>
    <property type="molecule type" value="Genomic_DNA"/>
</dbReference>